<accession>A0A2I0WJW1</accession>
<name>A0A2I0WJW1_9ASPA</name>
<protein>
    <submittedName>
        <fullName evidence="2">Uncharacterized protein</fullName>
    </submittedName>
</protein>
<sequence>MQRTKMIRKFEKTNRTKGPAIQHPKTKPTPVQPKQNNGSHPKSTTTKQPNTPKRDQTANVPASKQTTSF</sequence>
<feature type="region of interest" description="Disordered" evidence="1">
    <location>
        <begin position="1"/>
        <end position="69"/>
    </location>
</feature>
<dbReference type="AlphaFoldDB" id="A0A2I0WJW1"/>
<keyword evidence="3" id="KW-1185">Reference proteome</keyword>
<proteinExistence type="predicted"/>
<evidence type="ECO:0000313" key="3">
    <source>
        <dbReference type="Proteomes" id="UP000233837"/>
    </source>
</evidence>
<reference evidence="2 3" key="2">
    <citation type="journal article" date="2017" name="Nature">
        <title>The Apostasia genome and the evolution of orchids.</title>
        <authorList>
            <person name="Zhang G.Q."/>
            <person name="Liu K.W."/>
            <person name="Li Z."/>
            <person name="Lohaus R."/>
            <person name="Hsiao Y.Y."/>
            <person name="Niu S.C."/>
            <person name="Wang J.Y."/>
            <person name="Lin Y.C."/>
            <person name="Xu Q."/>
            <person name="Chen L.J."/>
            <person name="Yoshida K."/>
            <person name="Fujiwara S."/>
            <person name="Wang Z.W."/>
            <person name="Zhang Y.Q."/>
            <person name="Mitsuda N."/>
            <person name="Wang M."/>
            <person name="Liu G.H."/>
            <person name="Pecoraro L."/>
            <person name="Huang H.X."/>
            <person name="Xiao X.J."/>
            <person name="Lin M."/>
            <person name="Wu X.Y."/>
            <person name="Wu W.L."/>
            <person name="Chen Y.Y."/>
            <person name="Chang S.B."/>
            <person name="Sakamoto S."/>
            <person name="Ohme-Takagi M."/>
            <person name="Yagi M."/>
            <person name="Zeng S.J."/>
            <person name="Shen C.Y."/>
            <person name="Yeh C.M."/>
            <person name="Luo Y.B."/>
            <person name="Tsai W.C."/>
            <person name="Van de Peer Y."/>
            <person name="Liu Z.J."/>
        </authorList>
    </citation>
    <scope>NUCLEOTIDE SEQUENCE [LARGE SCALE GENOMIC DNA]</scope>
    <source>
        <tissue evidence="2">The whole plant</tissue>
    </source>
</reference>
<feature type="compositionally biased region" description="Polar residues" evidence="1">
    <location>
        <begin position="36"/>
        <end position="69"/>
    </location>
</feature>
<dbReference type="EMBL" id="KZ502564">
    <property type="protein sequence ID" value="PKU75950.1"/>
    <property type="molecule type" value="Genomic_DNA"/>
</dbReference>
<evidence type="ECO:0000313" key="2">
    <source>
        <dbReference type="EMBL" id="PKU75950.1"/>
    </source>
</evidence>
<reference evidence="2 3" key="1">
    <citation type="journal article" date="2016" name="Sci. Rep.">
        <title>The Dendrobium catenatum Lindl. genome sequence provides insights into polysaccharide synthase, floral development and adaptive evolution.</title>
        <authorList>
            <person name="Zhang G.Q."/>
            <person name="Xu Q."/>
            <person name="Bian C."/>
            <person name="Tsai W.C."/>
            <person name="Yeh C.M."/>
            <person name="Liu K.W."/>
            <person name="Yoshida K."/>
            <person name="Zhang L.S."/>
            <person name="Chang S.B."/>
            <person name="Chen F."/>
            <person name="Shi Y."/>
            <person name="Su Y.Y."/>
            <person name="Zhang Y.Q."/>
            <person name="Chen L.J."/>
            <person name="Yin Y."/>
            <person name="Lin M."/>
            <person name="Huang H."/>
            <person name="Deng H."/>
            <person name="Wang Z.W."/>
            <person name="Zhu S.L."/>
            <person name="Zhao X."/>
            <person name="Deng C."/>
            <person name="Niu S.C."/>
            <person name="Huang J."/>
            <person name="Wang M."/>
            <person name="Liu G.H."/>
            <person name="Yang H.J."/>
            <person name="Xiao X.J."/>
            <person name="Hsiao Y.Y."/>
            <person name="Wu W.L."/>
            <person name="Chen Y.Y."/>
            <person name="Mitsuda N."/>
            <person name="Ohme-Takagi M."/>
            <person name="Luo Y.B."/>
            <person name="Van de Peer Y."/>
            <person name="Liu Z.J."/>
        </authorList>
    </citation>
    <scope>NUCLEOTIDE SEQUENCE [LARGE SCALE GENOMIC DNA]</scope>
    <source>
        <tissue evidence="2">The whole plant</tissue>
    </source>
</reference>
<dbReference type="Proteomes" id="UP000233837">
    <property type="component" value="Unassembled WGS sequence"/>
</dbReference>
<evidence type="ECO:0000256" key="1">
    <source>
        <dbReference type="SAM" id="MobiDB-lite"/>
    </source>
</evidence>
<gene>
    <name evidence="2" type="ORF">MA16_Dca005997</name>
</gene>
<organism evidence="2 3">
    <name type="scientific">Dendrobium catenatum</name>
    <dbReference type="NCBI Taxonomy" id="906689"/>
    <lineage>
        <taxon>Eukaryota</taxon>
        <taxon>Viridiplantae</taxon>
        <taxon>Streptophyta</taxon>
        <taxon>Embryophyta</taxon>
        <taxon>Tracheophyta</taxon>
        <taxon>Spermatophyta</taxon>
        <taxon>Magnoliopsida</taxon>
        <taxon>Liliopsida</taxon>
        <taxon>Asparagales</taxon>
        <taxon>Orchidaceae</taxon>
        <taxon>Epidendroideae</taxon>
        <taxon>Malaxideae</taxon>
        <taxon>Dendrobiinae</taxon>
        <taxon>Dendrobium</taxon>
    </lineage>
</organism>